<dbReference type="EMBL" id="ABEU02000003">
    <property type="protein sequence ID" value="PNR57188.1"/>
    <property type="molecule type" value="Genomic_DNA"/>
</dbReference>
<evidence type="ECO:0000313" key="4">
    <source>
        <dbReference type="Proteomes" id="UP000006727"/>
    </source>
</evidence>
<reference evidence="2 4" key="2">
    <citation type="journal article" date="2018" name="Plant J.">
        <title>The Physcomitrella patens chromosome-scale assembly reveals moss genome structure and evolution.</title>
        <authorList>
            <person name="Lang D."/>
            <person name="Ullrich K.K."/>
            <person name="Murat F."/>
            <person name="Fuchs J."/>
            <person name="Jenkins J."/>
            <person name="Haas F.B."/>
            <person name="Piednoel M."/>
            <person name="Gundlach H."/>
            <person name="Van Bel M."/>
            <person name="Meyberg R."/>
            <person name="Vives C."/>
            <person name="Morata J."/>
            <person name="Symeonidi A."/>
            <person name="Hiss M."/>
            <person name="Muchero W."/>
            <person name="Kamisugi Y."/>
            <person name="Saleh O."/>
            <person name="Blanc G."/>
            <person name="Decker E.L."/>
            <person name="van Gessel N."/>
            <person name="Grimwood J."/>
            <person name="Hayes R.D."/>
            <person name="Graham S.W."/>
            <person name="Gunter L.E."/>
            <person name="McDaniel S.F."/>
            <person name="Hoernstein S.N.W."/>
            <person name="Larsson A."/>
            <person name="Li F.W."/>
            <person name="Perroud P.F."/>
            <person name="Phillips J."/>
            <person name="Ranjan P."/>
            <person name="Rokshar D.S."/>
            <person name="Rothfels C.J."/>
            <person name="Schneider L."/>
            <person name="Shu S."/>
            <person name="Stevenson D.W."/>
            <person name="Thummler F."/>
            <person name="Tillich M."/>
            <person name="Villarreal Aguilar J.C."/>
            <person name="Widiez T."/>
            <person name="Wong G.K."/>
            <person name="Wymore A."/>
            <person name="Zhang Y."/>
            <person name="Zimmer A.D."/>
            <person name="Quatrano R.S."/>
            <person name="Mayer K.F.X."/>
            <person name="Goodstein D."/>
            <person name="Casacuberta J.M."/>
            <person name="Vandepoele K."/>
            <person name="Reski R."/>
            <person name="Cuming A.C."/>
            <person name="Tuskan G.A."/>
            <person name="Maumus F."/>
            <person name="Salse J."/>
            <person name="Schmutz J."/>
            <person name="Rensing S.A."/>
        </authorList>
    </citation>
    <scope>NUCLEOTIDE SEQUENCE [LARGE SCALE GENOMIC DNA]</scope>
    <source>
        <strain evidence="3 4">cv. Gransden 2004</strain>
    </source>
</reference>
<dbReference type="Gramene" id="Pp3c3_9640V3.1">
    <property type="protein sequence ID" value="Pp3c3_9640V3.1"/>
    <property type="gene ID" value="Pp3c3_9640"/>
</dbReference>
<name>A9SFL7_PHYPA</name>
<protein>
    <submittedName>
        <fullName evidence="2 3">Uncharacterized protein</fullName>
    </submittedName>
</protein>
<evidence type="ECO:0000313" key="2">
    <source>
        <dbReference type="EMBL" id="PNR57188.1"/>
    </source>
</evidence>
<dbReference type="PaxDb" id="3218-PP1S74_7V6.1"/>
<dbReference type="EnsemblPlants" id="Pp3c3_9640V3.1">
    <property type="protein sequence ID" value="Pp3c3_9640V3.1"/>
    <property type="gene ID" value="Pp3c3_9640"/>
</dbReference>
<keyword evidence="1" id="KW-0472">Membrane</keyword>
<dbReference type="EnsemblPlants" id="Pp3c3_9640V3.3">
    <property type="protein sequence ID" value="Pp3c3_9640V3.3"/>
    <property type="gene ID" value="Pp3c3_9640"/>
</dbReference>
<keyword evidence="1" id="KW-0812">Transmembrane</keyword>
<reference evidence="2 4" key="1">
    <citation type="journal article" date="2008" name="Science">
        <title>The Physcomitrella genome reveals evolutionary insights into the conquest of land by plants.</title>
        <authorList>
            <person name="Rensing S."/>
            <person name="Lang D."/>
            <person name="Zimmer A."/>
            <person name="Terry A."/>
            <person name="Salamov A."/>
            <person name="Shapiro H."/>
            <person name="Nishiyama T."/>
            <person name="Perroud P.-F."/>
            <person name="Lindquist E."/>
            <person name="Kamisugi Y."/>
            <person name="Tanahashi T."/>
            <person name="Sakakibara K."/>
            <person name="Fujita T."/>
            <person name="Oishi K."/>
            <person name="Shin-I T."/>
            <person name="Kuroki Y."/>
            <person name="Toyoda A."/>
            <person name="Suzuki Y."/>
            <person name="Hashimoto A."/>
            <person name="Yamaguchi K."/>
            <person name="Sugano A."/>
            <person name="Kohara Y."/>
            <person name="Fujiyama A."/>
            <person name="Anterola A."/>
            <person name="Aoki S."/>
            <person name="Ashton N."/>
            <person name="Barbazuk W.B."/>
            <person name="Barker E."/>
            <person name="Bennetzen J."/>
            <person name="Bezanilla M."/>
            <person name="Blankenship R."/>
            <person name="Cho S.H."/>
            <person name="Dutcher S."/>
            <person name="Estelle M."/>
            <person name="Fawcett J.A."/>
            <person name="Gundlach H."/>
            <person name="Hanada K."/>
            <person name="Heyl A."/>
            <person name="Hicks K.A."/>
            <person name="Hugh J."/>
            <person name="Lohr M."/>
            <person name="Mayer K."/>
            <person name="Melkozernov A."/>
            <person name="Murata T."/>
            <person name="Nelson D."/>
            <person name="Pils B."/>
            <person name="Prigge M."/>
            <person name="Reiss B."/>
            <person name="Renner T."/>
            <person name="Rombauts S."/>
            <person name="Rushton P."/>
            <person name="Sanderfoot A."/>
            <person name="Schween G."/>
            <person name="Shiu S.-H."/>
            <person name="Stueber K."/>
            <person name="Theodoulou F.L."/>
            <person name="Tu H."/>
            <person name="Van de Peer Y."/>
            <person name="Verrier P.J."/>
            <person name="Waters E."/>
            <person name="Wood A."/>
            <person name="Yang L."/>
            <person name="Cove D."/>
            <person name="Cuming A."/>
            <person name="Hasebe M."/>
            <person name="Lucas S."/>
            <person name="Mishler D.B."/>
            <person name="Reski R."/>
            <person name="Grigoriev I."/>
            <person name="Quatrano R.S."/>
            <person name="Boore J.L."/>
        </authorList>
    </citation>
    <scope>NUCLEOTIDE SEQUENCE [LARGE SCALE GENOMIC DNA]</scope>
    <source>
        <strain evidence="3 4">cv. Gransden 2004</strain>
    </source>
</reference>
<reference evidence="3" key="3">
    <citation type="submission" date="2020-12" db="UniProtKB">
        <authorList>
            <consortium name="EnsemblPlants"/>
        </authorList>
    </citation>
    <scope>IDENTIFICATION</scope>
</reference>
<organism evidence="2">
    <name type="scientific">Physcomitrium patens</name>
    <name type="common">Spreading-leaved earth moss</name>
    <name type="synonym">Physcomitrella patens</name>
    <dbReference type="NCBI Taxonomy" id="3218"/>
    <lineage>
        <taxon>Eukaryota</taxon>
        <taxon>Viridiplantae</taxon>
        <taxon>Streptophyta</taxon>
        <taxon>Embryophyta</taxon>
        <taxon>Bryophyta</taxon>
        <taxon>Bryophytina</taxon>
        <taxon>Bryopsida</taxon>
        <taxon>Funariidae</taxon>
        <taxon>Funariales</taxon>
        <taxon>Funariaceae</taxon>
        <taxon>Physcomitrium</taxon>
    </lineage>
</organism>
<dbReference type="HOGENOM" id="CLU_3053815_0_0_1"/>
<feature type="transmembrane region" description="Helical" evidence="1">
    <location>
        <begin position="20"/>
        <end position="41"/>
    </location>
</feature>
<keyword evidence="1" id="KW-1133">Transmembrane helix</keyword>
<dbReference type="RefSeq" id="XP_024369388.1">
    <property type="nucleotide sequence ID" value="XM_024513620.2"/>
</dbReference>
<dbReference type="GeneID" id="112279307"/>
<accession>A9SFL7</accession>
<dbReference type="Gramene" id="Pp3c3_9640V3.3">
    <property type="protein sequence ID" value="Pp3c3_9640V3.3"/>
    <property type="gene ID" value="Pp3c3_9640"/>
</dbReference>
<evidence type="ECO:0000256" key="1">
    <source>
        <dbReference type="SAM" id="Phobius"/>
    </source>
</evidence>
<dbReference type="Proteomes" id="UP000006727">
    <property type="component" value="Chromosome 3"/>
</dbReference>
<gene>
    <name evidence="3" type="primary">LOC112279307</name>
    <name evidence="2" type="ORF">PHYPA_004181</name>
</gene>
<proteinExistence type="predicted"/>
<dbReference type="AlphaFoldDB" id="A9SFL7"/>
<sequence>MLRGLGRPQSTVLHRETNGSWKWCGAALFFHPFLAVLVIVFGSRLQVELQVFVSGPEVEAWNRPNWCILGVSLCEFFAEVDAKGIQKSPDVTASESTDIGTNGYIVICGMDELNRVE</sequence>
<evidence type="ECO:0000313" key="3">
    <source>
        <dbReference type="EnsemblPlants" id="Pp3c3_9640V3.1"/>
    </source>
</evidence>
<keyword evidence="4" id="KW-1185">Reference proteome</keyword>